<evidence type="ECO:0000256" key="6">
    <source>
        <dbReference type="ARBA" id="ARBA00023242"/>
    </source>
</evidence>
<evidence type="ECO:0000256" key="5">
    <source>
        <dbReference type="ARBA" id="ARBA00023163"/>
    </source>
</evidence>
<evidence type="ECO:0000313" key="10">
    <source>
        <dbReference type="Proteomes" id="UP000825729"/>
    </source>
</evidence>
<dbReference type="PROSITE" id="PS51294">
    <property type="entry name" value="HTH_MYB"/>
    <property type="match status" value="1"/>
</dbReference>
<evidence type="ECO:0000256" key="1">
    <source>
        <dbReference type="ARBA" id="ARBA00004123"/>
    </source>
</evidence>
<dbReference type="GO" id="GO:0003677">
    <property type="term" value="F:DNA binding"/>
    <property type="evidence" value="ECO:0007669"/>
    <property type="project" value="UniProtKB-KW"/>
</dbReference>
<dbReference type="GO" id="GO:0005634">
    <property type="term" value="C:nucleus"/>
    <property type="evidence" value="ECO:0007669"/>
    <property type="project" value="UniProtKB-SubCell"/>
</dbReference>
<sequence length="335" mass="37084">MSSPFFLLPSSSHAPAQVRKQKAMQGFQSGIGLPPLPSYTQTDFSAPGLKKKSPAANFFVKGQWSPQEDEYIHSLYTSFNFSLRLLGFNYFVGINALFFNSSSPLQAAGQIGERVRTEKMVLHCSNAGRTDWETMPGALAQPSSPRYQGLLNSSSSACFGFSSKIAKRIPGRTENAIKNHWNATKRRQLSRKRRFRRLSGINGEDIISPLEHYIRMKCMEQAANDQTRKAANEMPSSNVVIKAETSSSTDRDDAHKSNSEFDDLSFLLGSGCQPSLISTISSSSSPDLRSIWEDHNNMNFPLGIPEPPSLGLDQFKGEMDLIELVTSSLSASNWQ</sequence>
<dbReference type="Proteomes" id="UP000825729">
    <property type="component" value="Unassembled WGS sequence"/>
</dbReference>
<evidence type="ECO:0000256" key="2">
    <source>
        <dbReference type="ARBA" id="ARBA00022737"/>
    </source>
</evidence>
<feature type="compositionally biased region" description="Polar residues" evidence="7">
    <location>
        <begin position="234"/>
        <end position="248"/>
    </location>
</feature>
<evidence type="ECO:0000256" key="7">
    <source>
        <dbReference type="SAM" id="MobiDB-lite"/>
    </source>
</evidence>
<evidence type="ECO:0000256" key="4">
    <source>
        <dbReference type="ARBA" id="ARBA00023125"/>
    </source>
</evidence>
<evidence type="ECO:0000259" key="8">
    <source>
        <dbReference type="PROSITE" id="PS51294"/>
    </source>
</evidence>
<keyword evidence="2" id="KW-0677">Repeat</keyword>
<protein>
    <recommendedName>
        <fullName evidence="8">HTH myb-type domain-containing protein</fullName>
    </recommendedName>
</protein>
<dbReference type="Gene3D" id="1.10.10.60">
    <property type="entry name" value="Homeodomain-like"/>
    <property type="match status" value="1"/>
</dbReference>
<comment type="caution">
    <text evidence="9">The sequence shown here is derived from an EMBL/GenBank/DDBJ whole genome shotgun (WGS) entry which is preliminary data.</text>
</comment>
<comment type="subcellular location">
    <subcellularLocation>
        <location evidence="1">Nucleus</location>
    </subcellularLocation>
</comment>
<evidence type="ECO:0000313" key="9">
    <source>
        <dbReference type="EMBL" id="KAG9440039.1"/>
    </source>
</evidence>
<dbReference type="AlphaFoldDB" id="A0AAV7DUX5"/>
<dbReference type="InterPro" id="IPR051953">
    <property type="entry name" value="Plant_SW-associated_TFs"/>
</dbReference>
<keyword evidence="3" id="KW-0805">Transcription regulation</keyword>
<name>A0AAV7DUX5_ARIFI</name>
<dbReference type="PANTHER" id="PTHR47997:SF75">
    <property type="entry name" value="MYB DOMAIN PROTEIN 55"/>
    <property type="match status" value="1"/>
</dbReference>
<accession>A0AAV7DUX5</accession>
<feature type="domain" description="HTH myb-type" evidence="8">
    <location>
        <begin position="163"/>
        <end position="189"/>
    </location>
</feature>
<dbReference type="EMBL" id="JAINDJ010000008">
    <property type="protein sequence ID" value="KAG9440039.1"/>
    <property type="molecule type" value="Genomic_DNA"/>
</dbReference>
<dbReference type="InterPro" id="IPR001005">
    <property type="entry name" value="SANT/Myb"/>
</dbReference>
<reference evidence="9 10" key="1">
    <citation type="submission" date="2021-07" db="EMBL/GenBank/DDBJ databases">
        <title>The Aristolochia fimbriata genome: insights into angiosperm evolution, floral development and chemical biosynthesis.</title>
        <authorList>
            <person name="Jiao Y."/>
        </authorList>
    </citation>
    <scope>NUCLEOTIDE SEQUENCE [LARGE SCALE GENOMIC DNA]</scope>
    <source>
        <strain evidence="9">IBCAS-2021</strain>
        <tissue evidence="9">Leaf</tissue>
    </source>
</reference>
<dbReference type="CDD" id="cd00167">
    <property type="entry name" value="SANT"/>
    <property type="match status" value="1"/>
</dbReference>
<keyword evidence="5" id="KW-0804">Transcription</keyword>
<dbReference type="InterPro" id="IPR017930">
    <property type="entry name" value="Myb_dom"/>
</dbReference>
<organism evidence="9 10">
    <name type="scientific">Aristolochia fimbriata</name>
    <name type="common">White veined hardy Dutchman's pipe vine</name>
    <dbReference type="NCBI Taxonomy" id="158543"/>
    <lineage>
        <taxon>Eukaryota</taxon>
        <taxon>Viridiplantae</taxon>
        <taxon>Streptophyta</taxon>
        <taxon>Embryophyta</taxon>
        <taxon>Tracheophyta</taxon>
        <taxon>Spermatophyta</taxon>
        <taxon>Magnoliopsida</taxon>
        <taxon>Magnoliidae</taxon>
        <taxon>Piperales</taxon>
        <taxon>Aristolochiaceae</taxon>
        <taxon>Aristolochia</taxon>
    </lineage>
</organism>
<keyword evidence="4" id="KW-0238">DNA-binding</keyword>
<proteinExistence type="predicted"/>
<gene>
    <name evidence="9" type="ORF">H6P81_020204</name>
</gene>
<keyword evidence="10" id="KW-1185">Reference proteome</keyword>
<feature type="region of interest" description="Disordered" evidence="7">
    <location>
        <begin position="227"/>
        <end position="256"/>
    </location>
</feature>
<dbReference type="PANTHER" id="PTHR47997">
    <property type="entry name" value="MYB DOMAIN PROTEIN 55"/>
    <property type="match status" value="1"/>
</dbReference>
<keyword evidence="6" id="KW-0539">Nucleus</keyword>
<evidence type="ECO:0000256" key="3">
    <source>
        <dbReference type="ARBA" id="ARBA00023015"/>
    </source>
</evidence>